<evidence type="ECO:0000259" key="1">
    <source>
        <dbReference type="PROSITE" id="PS50943"/>
    </source>
</evidence>
<dbReference type="EMBL" id="LAZR01016393">
    <property type="protein sequence ID" value="KKM04713.1"/>
    <property type="molecule type" value="Genomic_DNA"/>
</dbReference>
<dbReference type="GO" id="GO:0003677">
    <property type="term" value="F:DNA binding"/>
    <property type="evidence" value="ECO:0007669"/>
    <property type="project" value="InterPro"/>
</dbReference>
<dbReference type="Gene3D" id="1.10.260.40">
    <property type="entry name" value="lambda repressor-like DNA-binding domains"/>
    <property type="match status" value="1"/>
</dbReference>
<sequence length="73" mass="8055">MPSATVRRYDLQAEFKRRGLLQKAVAARIQVTDSHLSDVLNGRAKLTRRLARDISRATGIPLATILPNGQEAT</sequence>
<dbReference type="InterPro" id="IPR010982">
    <property type="entry name" value="Lambda_DNA-bd_dom_sf"/>
</dbReference>
<dbReference type="SUPFAM" id="SSF47413">
    <property type="entry name" value="lambda repressor-like DNA-binding domains"/>
    <property type="match status" value="1"/>
</dbReference>
<name>A0A0F9K0J0_9ZZZZ</name>
<gene>
    <name evidence="2" type="ORF">LCGC14_1761460</name>
</gene>
<protein>
    <recommendedName>
        <fullName evidence="1">HTH cro/C1-type domain-containing protein</fullName>
    </recommendedName>
</protein>
<feature type="domain" description="HTH cro/C1-type" evidence="1">
    <location>
        <begin position="11"/>
        <end position="65"/>
    </location>
</feature>
<dbReference type="PROSITE" id="PS50943">
    <property type="entry name" value="HTH_CROC1"/>
    <property type="match status" value="1"/>
</dbReference>
<dbReference type="CDD" id="cd00093">
    <property type="entry name" value="HTH_XRE"/>
    <property type="match status" value="1"/>
</dbReference>
<dbReference type="Pfam" id="PF01381">
    <property type="entry name" value="HTH_3"/>
    <property type="match status" value="1"/>
</dbReference>
<evidence type="ECO:0000313" key="2">
    <source>
        <dbReference type="EMBL" id="KKM04713.1"/>
    </source>
</evidence>
<dbReference type="AlphaFoldDB" id="A0A0F9K0J0"/>
<comment type="caution">
    <text evidence="2">The sequence shown here is derived from an EMBL/GenBank/DDBJ whole genome shotgun (WGS) entry which is preliminary data.</text>
</comment>
<dbReference type="InterPro" id="IPR001387">
    <property type="entry name" value="Cro/C1-type_HTH"/>
</dbReference>
<proteinExistence type="predicted"/>
<dbReference type="SMART" id="SM00530">
    <property type="entry name" value="HTH_XRE"/>
    <property type="match status" value="1"/>
</dbReference>
<organism evidence="2">
    <name type="scientific">marine sediment metagenome</name>
    <dbReference type="NCBI Taxonomy" id="412755"/>
    <lineage>
        <taxon>unclassified sequences</taxon>
        <taxon>metagenomes</taxon>
        <taxon>ecological metagenomes</taxon>
    </lineage>
</organism>
<reference evidence="2" key="1">
    <citation type="journal article" date="2015" name="Nature">
        <title>Complex archaea that bridge the gap between prokaryotes and eukaryotes.</title>
        <authorList>
            <person name="Spang A."/>
            <person name="Saw J.H."/>
            <person name="Jorgensen S.L."/>
            <person name="Zaremba-Niedzwiedzka K."/>
            <person name="Martijn J."/>
            <person name="Lind A.E."/>
            <person name="van Eijk R."/>
            <person name="Schleper C."/>
            <person name="Guy L."/>
            <person name="Ettema T.J."/>
        </authorList>
    </citation>
    <scope>NUCLEOTIDE SEQUENCE</scope>
</reference>
<accession>A0A0F9K0J0</accession>